<sequence>MEKKYEKYSNLPITELKNILRRRGGALKGKKKDLIERLIFYDKNNNFTIKPALLIDDPHLQNTLFTPSADKYKDMNSNCNLPSLKKLNIFNYLERFDVTSEKGRKMYENKFLLNVRVAMNGNTYFFKGKCKASMKKSISYIIDIQISASGTIEASQCDCGVGEQPTAHCKHVVAVLFAIEQMKWEKKIILNVTCTQELQSFHKPDKQYFGTPLKTSNLPGNQLNESVNFQPVDPAMLNPEKYRERVRNQCISFVAYSSSTMPFKYTIMPANIYAAVADHDYAAVDLAEEVLKSLKVANLNDKDIEEIEKSTRDQADSTQWQERRRHHLTASNFYNCCKAISSTAKINLVERIIHPTPFKSKQTQHGRDCEAKAISIFEHFTATPDGLIGDETLIEVKCPWNQRKDLVNEKNYSLPDV</sequence>
<gene>
    <name evidence="8" type="ORF">ABEB36_015509</name>
</gene>
<name>A0ABD1DZX9_HYPHA</name>
<dbReference type="InterPro" id="IPR003034">
    <property type="entry name" value="SAP_dom"/>
</dbReference>
<dbReference type="PANTHER" id="PTHR47526">
    <property type="entry name" value="ATP-DEPENDENT DNA HELICASE"/>
    <property type="match status" value="1"/>
</dbReference>
<keyword evidence="5" id="KW-0863">Zinc-finger</keyword>
<protein>
    <recommendedName>
        <fullName evidence="10">SWIM-type domain-containing protein</fullName>
    </recommendedName>
</protein>
<keyword evidence="9" id="KW-1185">Reference proteome</keyword>
<evidence type="ECO:0000256" key="3">
    <source>
        <dbReference type="ARBA" id="ARBA00022801"/>
    </source>
</evidence>
<dbReference type="GO" id="GO:0004527">
    <property type="term" value="F:exonuclease activity"/>
    <property type="evidence" value="ECO:0007669"/>
    <property type="project" value="UniProtKB-KW"/>
</dbReference>
<dbReference type="InterPro" id="IPR011335">
    <property type="entry name" value="Restrct_endonuc-II-like"/>
</dbReference>
<dbReference type="Gene3D" id="1.10.720.30">
    <property type="entry name" value="SAP domain"/>
    <property type="match status" value="1"/>
</dbReference>
<dbReference type="GO" id="GO:0008270">
    <property type="term" value="F:zinc ion binding"/>
    <property type="evidence" value="ECO:0007669"/>
    <property type="project" value="UniProtKB-KW"/>
</dbReference>
<dbReference type="GO" id="GO:0004519">
    <property type="term" value="F:endonuclease activity"/>
    <property type="evidence" value="ECO:0007669"/>
    <property type="project" value="UniProtKB-KW"/>
</dbReference>
<keyword evidence="5" id="KW-0479">Metal-binding</keyword>
<dbReference type="InterPro" id="IPR007527">
    <property type="entry name" value="Znf_SWIM"/>
</dbReference>
<evidence type="ECO:0000313" key="8">
    <source>
        <dbReference type="EMBL" id="KAL1487859.1"/>
    </source>
</evidence>
<evidence type="ECO:0000256" key="2">
    <source>
        <dbReference type="ARBA" id="ARBA00022759"/>
    </source>
</evidence>
<dbReference type="GO" id="GO:0006281">
    <property type="term" value="P:DNA repair"/>
    <property type="evidence" value="ECO:0007669"/>
    <property type="project" value="UniProtKB-ARBA"/>
</dbReference>
<dbReference type="InterPro" id="IPR034720">
    <property type="entry name" value="Viral_alk_exo"/>
</dbReference>
<evidence type="ECO:0000256" key="1">
    <source>
        <dbReference type="ARBA" id="ARBA00022722"/>
    </source>
</evidence>
<comment type="caution">
    <text evidence="8">The sequence shown here is derived from an EMBL/GenBank/DDBJ whole genome shotgun (WGS) entry which is preliminary data.</text>
</comment>
<dbReference type="PANTHER" id="PTHR47526:SF3">
    <property type="entry name" value="PHD-TYPE DOMAIN-CONTAINING PROTEIN"/>
    <property type="match status" value="1"/>
</dbReference>
<evidence type="ECO:0000256" key="5">
    <source>
        <dbReference type="PROSITE-ProRule" id="PRU00325"/>
    </source>
</evidence>
<dbReference type="EMBL" id="JBDJPC010000017">
    <property type="protein sequence ID" value="KAL1487859.1"/>
    <property type="molecule type" value="Genomic_DNA"/>
</dbReference>
<organism evidence="8 9">
    <name type="scientific">Hypothenemus hampei</name>
    <name type="common">Coffee berry borer</name>
    <dbReference type="NCBI Taxonomy" id="57062"/>
    <lineage>
        <taxon>Eukaryota</taxon>
        <taxon>Metazoa</taxon>
        <taxon>Ecdysozoa</taxon>
        <taxon>Arthropoda</taxon>
        <taxon>Hexapoda</taxon>
        <taxon>Insecta</taxon>
        <taxon>Pterygota</taxon>
        <taxon>Neoptera</taxon>
        <taxon>Endopterygota</taxon>
        <taxon>Coleoptera</taxon>
        <taxon>Polyphaga</taxon>
        <taxon>Cucujiformia</taxon>
        <taxon>Curculionidae</taxon>
        <taxon>Scolytinae</taxon>
        <taxon>Hypothenemus</taxon>
    </lineage>
</organism>
<dbReference type="Pfam" id="PF02037">
    <property type="entry name" value="SAP"/>
    <property type="match status" value="1"/>
</dbReference>
<evidence type="ECO:0008006" key="10">
    <source>
        <dbReference type="Google" id="ProtNLM"/>
    </source>
</evidence>
<dbReference type="SUPFAM" id="SSF68906">
    <property type="entry name" value="SAP domain"/>
    <property type="match status" value="1"/>
</dbReference>
<keyword evidence="5" id="KW-0862">Zinc</keyword>
<dbReference type="PROSITE" id="PS50800">
    <property type="entry name" value="SAP"/>
    <property type="match status" value="1"/>
</dbReference>
<reference evidence="8 9" key="1">
    <citation type="submission" date="2024-05" db="EMBL/GenBank/DDBJ databases">
        <title>Genetic variation in Jamaican populations of the coffee berry borer (Hypothenemus hampei).</title>
        <authorList>
            <person name="Errbii M."/>
            <person name="Myrie A."/>
        </authorList>
    </citation>
    <scope>NUCLEOTIDE SEQUENCE [LARGE SCALE GENOMIC DNA]</scope>
    <source>
        <strain evidence="8">JA-Hopewell-2020-01-JO</strain>
        <tissue evidence="8">Whole body</tissue>
    </source>
</reference>
<keyword evidence="4" id="KW-0269">Exonuclease</keyword>
<dbReference type="Proteomes" id="UP001566132">
    <property type="component" value="Unassembled WGS sequence"/>
</dbReference>
<dbReference type="InterPro" id="IPR036361">
    <property type="entry name" value="SAP_dom_sf"/>
</dbReference>
<feature type="domain" description="SAP" evidence="6">
    <location>
        <begin position="8"/>
        <end position="42"/>
    </location>
</feature>
<dbReference type="Pfam" id="PF01771">
    <property type="entry name" value="Viral_alk_exo"/>
    <property type="match status" value="1"/>
</dbReference>
<evidence type="ECO:0000259" key="6">
    <source>
        <dbReference type="PROSITE" id="PS50800"/>
    </source>
</evidence>
<dbReference type="SUPFAM" id="SSF52980">
    <property type="entry name" value="Restriction endonuclease-like"/>
    <property type="match status" value="1"/>
</dbReference>
<dbReference type="Gene3D" id="3.90.320.10">
    <property type="match status" value="2"/>
</dbReference>
<proteinExistence type="predicted"/>
<evidence type="ECO:0000313" key="9">
    <source>
        <dbReference type="Proteomes" id="UP001566132"/>
    </source>
</evidence>
<feature type="domain" description="SWIM-type" evidence="7">
    <location>
        <begin position="142"/>
        <end position="180"/>
    </location>
</feature>
<dbReference type="InterPro" id="IPR011604">
    <property type="entry name" value="PDDEXK-like_dom_sf"/>
</dbReference>
<dbReference type="SMART" id="SM00513">
    <property type="entry name" value="SAP"/>
    <property type="match status" value="1"/>
</dbReference>
<keyword evidence="3" id="KW-0378">Hydrolase</keyword>
<dbReference type="AlphaFoldDB" id="A0ABD1DZX9"/>
<dbReference type="PROSITE" id="PS50966">
    <property type="entry name" value="ZF_SWIM"/>
    <property type="match status" value="1"/>
</dbReference>
<keyword evidence="1" id="KW-0540">Nuclease</keyword>
<evidence type="ECO:0000256" key="4">
    <source>
        <dbReference type="ARBA" id="ARBA00022839"/>
    </source>
</evidence>
<evidence type="ECO:0000259" key="7">
    <source>
        <dbReference type="PROSITE" id="PS50966"/>
    </source>
</evidence>
<accession>A0ABD1DZX9</accession>
<keyword evidence="2" id="KW-0255">Endonuclease</keyword>